<dbReference type="SMART" id="SM01204">
    <property type="entry name" value="FIST_C"/>
    <property type="match status" value="1"/>
</dbReference>
<proteinExistence type="predicted"/>
<accession>A0A6F8PQL8</accession>
<evidence type="ECO:0008006" key="5">
    <source>
        <dbReference type="Google" id="ProtNLM"/>
    </source>
</evidence>
<dbReference type="PANTHER" id="PTHR40252">
    <property type="entry name" value="BLR0328 PROTEIN"/>
    <property type="match status" value="1"/>
</dbReference>
<keyword evidence="4" id="KW-1185">Reference proteome</keyword>
<sequence length="383" mass="40937">MKLETFEYVDGDWSVDLDDLAALDSPNTLGLVFADNQLDNIEAALAYLQEGFPQTTFIGGSTSGEILGAEVKDESIAVCLIQLNKSQFKVVTAQVDDYADATAIGEFLGAQLKSFETPKLPMKGLFVLSDGLNVNGTHLVNGLKAGSQQAVITGGLMGDGPRFGQTFVLANGSWASKQVTAVGFYGSQLSMSNGSKGGWDVFGPERLVTRSTDNVVYEFDGSPALDLYKTYLGELASGLPGTALLFPISMIGEDGERLVRTIVQVDEAENALIFAGDVPQGARVQLMKANFDRLIDGAYSAAELVDWSDVSTSQPTLSIAISCVGRRLILKGRVEEEVEATLDALPENTHQIGFYSYGEISPTGSGVCSLHNQTMTLTTIRED</sequence>
<dbReference type="SMART" id="SM00897">
    <property type="entry name" value="FIST"/>
    <property type="match status" value="1"/>
</dbReference>
<name>A0A6F8PQL8_9GAMM</name>
<dbReference type="AlphaFoldDB" id="A0A6F8PQL8"/>
<protein>
    <recommendedName>
        <fullName evidence="5">Histidine kinase</fullName>
    </recommendedName>
</protein>
<dbReference type="Proteomes" id="UP000501466">
    <property type="component" value="Chromosome"/>
</dbReference>
<feature type="domain" description="FIST" evidence="1">
    <location>
        <begin position="25"/>
        <end position="223"/>
    </location>
</feature>
<dbReference type="Pfam" id="PF10442">
    <property type="entry name" value="FIST_C"/>
    <property type="match status" value="1"/>
</dbReference>
<feature type="domain" description="FIST C-domain" evidence="2">
    <location>
        <begin position="224"/>
        <end position="363"/>
    </location>
</feature>
<dbReference type="PANTHER" id="PTHR40252:SF2">
    <property type="entry name" value="BLR0328 PROTEIN"/>
    <property type="match status" value="1"/>
</dbReference>
<organism evidence="3 4">
    <name type="scientific">Thiosulfativibrio zosterae</name>
    <dbReference type="NCBI Taxonomy" id="2675053"/>
    <lineage>
        <taxon>Bacteria</taxon>
        <taxon>Pseudomonadati</taxon>
        <taxon>Pseudomonadota</taxon>
        <taxon>Gammaproteobacteria</taxon>
        <taxon>Thiotrichales</taxon>
        <taxon>Piscirickettsiaceae</taxon>
        <taxon>Thiosulfativibrio</taxon>
    </lineage>
</organism>
<evidence type="ECO:0000313" key="3">
    <source>
        <dbReference type="EMBL" id="BBP44376.1"/>
    </source>
</evidence>
<dbReference type="KEGG" id="tzo:THMIRHAT_21220"/>
<dbReference type="Pfam" id="PF08495">
    <property type="entry name" value="FIST"/>
    <property type="match status" value="1"/>
</dbReference>
<dbReference type="RefSeq" id="WP_173292098.1">
    <property type="nucleotide sequence ID" value="NZ_AP021888.1"/>
</dbReference>
<evidence type="ECO:0000313" key="4">
    <source>
        <dbReference type="Proteomes" id="UP000501466"/>
    </source>
</evidence>
<dbReference type="EMBL" id="AP021888">
    <property type="protein sequence ID" value="BBP44376.1"/>
    <property type="molecule type" value="Genomic_DNA"/>
</dbReference>
<dbReference type="InterPro" id="IPR013702">
    <property type="entry name" value="FIST_domain_N"/>
</dbReference>
<reference evidence="4" key="1">
    <citation type="submission" date="2019-11" db="EMBL/GenBank/DDBJ databases">
        <title>Isolation and characterization of two novel species in the genus Thiomicrorhabdus.</title>
        <authorList>
            <person name="Mochizuki J."/>
            <person name="Kojima H."/>
            <person name="Fukui M."/>
        </authorList>
    </citation>
    <scope>NUCLEOTIDE SEQUENCE [LARGE SCALE GENOMIC DNA]</scope>
    <source>
        <strain evidence="4">AkT22</strain>
    </source>
</reference>
<evidence type="ECO:0000259" key="1">
    <source>
        <dbReference type="SMART" id="SM00897"/>
    </source>
</evidence>
<gene>
    <name evidence="3" type="ORF">THMIRHAT_21220</name>
</gene>
<dbReference type="InterPro" id="IPR019494">
    <property type="entry name" value="FIST_C"/>
</dbReference>
<evidence type="ECO:0000259" key="2">
    <source>
        <dbReference type="SMART" id="SM01204"/>
    </source>
</evidence>